<feature type="signal peptide" evidence="2">
    <location>
        <begin position="1"/>
        <end position="28"/>
    </location>
</feature>
<dbReference type="OrthoDB" id="6650354at2"/>
<dbReference type="Proteomes" id="UP000005089">
    <property type="component" value="Unassembled WGS sequence"/>
</dbReference>
<keyword evidence="1 2" id="KW-0732">Signal</keyword>
<dbReference type="RefSeq" id="WP_005880100.1">
    <property type="nucleotide sequence ID" value="NZ_CP019430.1"/>
</dbReference>
<evidence type="ECO:0000313" key="3">
    <source>
        <dbReference type="EMBL" id="EEO29543.1"/>
    </source>
</evidence>
<dbReference type="STRING" id="847.BRW83_1668"/>
<dbReference type="PANTHER" id="PTHR36571:SF1">
    <property type="entry name" value="PROTEIN YGIW"/>
    <property type="match status" value="1"/>
</dbReference>
<dbReference type="Gene3D" id="2.40.50.200">
    <property type="entry name" value="Bacterial OB-fold"/>
    <property type="match status" value="1"/>
</dbReference>
<dbReference type="Pfam" id="PF04076">
    <property type="entry name" value="BOF"/>
    <property type="match status" value="1"/>
</dbReference>
<reference evidence="3 4" key="1">
    <citation type="submission" date="2009-02" db="EMBL/GenBank/DDBJ databases">
        <title>The Genome Sequence of Oxalobacter formigenes OXCC13.</title>
        <authorList>
            <consortium name="The Broad Institute Genome Sequencing Platform"/>
            <person name="Ward D."/>
            <person name="Young S.K."/>
            <person name="Kodira C.D."/>
            <person name="Zeng Q."/>
            <person name="Koehrsen M."/>
            <person name="Alvarado L."/>
            <person name="Berlin A."/>
            <person name="Borenstein D."/>
            <person name="Chen Z."/>
            <person name="Engels R."/>
            <person name="Freedman E."/>
            <person name="Gellesch M."/>
            <person name="Goldberg J."/>
            <person name="Griggs A."/>
            <person name="Gujja S."/>
            <person name="Heiman D."/>
            <person name="Hepburn T."/>
            <person name="Howarth C."/>
            <person name="Jen D."/>
            <person name="Larson L."/>
            <person name="Lewis B."/>
            <person name="Mehta T."/>
            <person name="Park D."/>
            <person name="Pearson M."/>
            <person name="Roberts A."/>
            <person name="Saif S."/>
            <person name="Shea T."/>
            <person name="Shenoy N."/>
            <person name="Sisk P."/>
            <person name="Stolte C."/>
            <person name="Sykes S."/>
            <person name="Walk T."/>
            <person name="White J."/>
            <person name="Yandava C."/>
            <person name="Allison M.J."/>
            <person name="Lander E."/>
            <person name="Nusbaum C."/>
            <person name="Galagan J."/>
            <person name="Birren B."/>
        </authorList>
    </citation>
    <scope>NUCLEOTIDE SEQUENCE [LARGE SCALE GENOMIC DNA]</scope>
    <source>
        <strain evidence="3 4">OXCC13</strain>
    </source>
</reference>
<dbReference type="InterPro" id="IPR005220">
    <property type="entry name" value="CarO-like"/>
</dbReference>
<sequence>MMSKKLLTGLFAAGLSIGMLAVSSTASAQYIGPTRIAPTTVNKVLKSPVDDQYVLLSGKITSQVSKDKYTFTDKTGSIVVEIDNEVFAGRQVGPDTQVEIWGKVDKDMFKEPKIDVKRLGIPNQTK</sequence>
<dbReference type="HOGENOM" id="CLU_118907_0_1_4"/>
<evidence type="ECO:0000313" key="4">
    <source>
        <dbReference type="Proteomes" id="UP000005089"/>
    </source>
</evidence>
<keyword evidence="4" id="KW-1185">Reference proteome</keyword>
<dbReference type="EMBL" id="GG658170">
    <property type="protein sequence ID" value="EEO29543.1"/>
    <property type="molecule type" value="Genomic_DNA"/>
</dbReference>
<dbReference type="InterPro" id="IPR036700">
    <property type="entry name" value="BOBF_sf"/>
</dbReference>
<dbReference type="PANTHER" id="PTHR36571">
    <property type="entry name" value="PROTEIN YGIW"/>
    <property type="match status" value="1"/>
</dbReference>
<proteinExistence type="predicted"/>
<name>C3X8L7_OXAFO</name>
<dbReference type="eggNOG" id="COG3111">
    <property type="taxonomic scope" value="Bacteria"/>
</dbReference>
<gene>
    <name evidence="3" type="ORF">OFBG_00571</name>
</gene>
<feature type="chain" id="PRO_5030166974" evidence="2">
    <location>
        <begin position="29"/>
        <end position="126"/>
    </location>
</feature>
<protein>
    <submittedName>
        <fullName evidence="3">Putative TIGR00156 family protein</fullName>
    </submittedName>
</protein>
<evidence type="ECO:0000256" key="1">
    <source>
        <dbReference type="ARBA" id="ARBA00022729"/>
    </source>
</evidence>
<dbReference type="NCBIfam" id="NF033674">
    <property type="entry name" value="stress_OB_fold"/>
    <property type="match status" value="1"/>
</dbReference>
<dbReference type="AlphaFoldDB" id="C3X8L7"/>
<organism evidence="3 4">
    <name type="scientific">Oxalobacter formigenes OXCC13</name>
    <dbReference type="NCBI Taxonomy" id="556269"/>
    <lineage>
        <taxon>Bacteria</taxon>
        <taxon>Pseudomonadati</taxon>
        <taxon>Pseudomonadota</taxon>
        <taxon>Betaproteobacteria</taxon>
        <taxon>Burkholderiales</taxon>
        <taxon>Oxalobacteraceae</taxon>
        <taxon>Oxalobacter</taxon>
    </lineage>
</organism>
<dbReference type="GeneID" id="77135521"/>
<evidence type="ECO:0000256" key="2">
    <source>
        <dbReference type="SAM" id="SignalP"/>
    </source>
</evidence>
<dbReference type="SUPFAM" id="SSF101756">
    <property type="entry name" value="Hypothetical protein YgiW"/>
    <property type="match status" value="1"/>
</dbReference>
<accession>C3X8L7</accession>